<dbReference type="Proteomes" id="UP000046393">
    <property type="component" value="Unplaced"/>
</dbReference>
<dbReference type="PROSITE" id="PS51029">
    <property type="entry name" value="MADF"/>
    <property type="match status" value="1"/>
</dbReference>
<dbReference type="PANTHER" id="PTHR12243:SF60">
    <property type="entry name" value="SI:CH211-15D5.12-RELATED"/>
    <property type="match status" value="1"/>
</dbReference>
<dbReference type="GO" id="GO:0005667">
    <property type="term" value="C:transcription regulator complex"/>
    <property type="evidence" value="ECO:0007669"/>
    <property type="project" value="TreeGrafter"/>
</dbReference>
<evidence type="ECO:0000259" key="4">
    <source>
        <dbReference type="PROSITE" id="PS51031"/>
    </source>
</evidence>
<evidence type="ECO:0000313" key="5">
    <source>
        <dbReference type="Proteomes" id="UP000046393"/>
    </source>
</evidence>
<dbReference type="GO" id="GO:0003677">
    <property type="term" value="F:DNA binding"/>
    <property type="evidence" value="ECO:0007669"/>
    <property type="project" value="InterPro"/>
</dbReference>
<dbReference type="WBParaSite" id="SMUV_0000583701-mRNA-1">
    <property type="protein sequence ID" value="SMUV_0000583701-mRNA-1"/>
    <property type="gene ID" value="SMUV_0000583701"/>
</dbReference>
<keyword evidence="5" id="KW-1185">Reference proteome</keyword>
<dbReference type="GO" id="GO:0005634">
    <property type="term" value="C:nucleus"/>
    <property type="evidence" value="ECO:0007669"/>
    <property type="project" value="UniProtKB-SubCell"/>
</dbReference>
<dbReference type="PROSITE" id="PS51031">
    <property type="entry name" value="BESS"/>
    <property type="match status" value="1"/>
</dbReference>
<evidence type="ECO:0000259" key="3">
    <source>
        <dbReference type="PROSITE" id="PS51029"/>
    </source>
</evidence>
<dbReference type="GO" id="GO:0006357">
    <property type="term" value="P:regulation of transcription by RNA polymerase II"/>
    <property type="evidence" value="ECO:0007669"/>
    <property type="project" value="TreeGrafter"/>
</dbReference>
<dbReference type="InterPro" id="IPR004210">
    <property type="entry name" value="BESS_motif"/>
</dbReference>
<dbReference type="STRING" id="451379.A0A0N5AMM4"/>
<feature type="domain" description="MADF" evidence="3">
    <location>
        <begin position="16"/>
        <end position="103"/>
    </location>
</feature>
<feature type="compositionally biased region" description="Low complexity" evidence="2">
    <location>
        <begin position="244"/>
        <end position="255"/>
    </location>
</feature>
<dbReference type="InterPro" id="IPR006578">
    <property type="entry name" value="MADF-dom"/>
</dbReference>
<name>A0A0N5AMM4_9BILA</name>
<sequence length="385" mass="44029">MSKNLNPPGQESFNELLIKTVRLYPPLYINNRRAFENTDRSALWEEVANRIGRQVTPEFAKKRWLQLRDRYRKELKIAIAQGFTQPHRWSHFHLLSWLDPYLQGSLSVTAREFQDNVNFNGNNYSLGNGYPLTNKSFLELAANLLNSTSEQVERMEPCDSELFEDVKTPMSTMQSVLAAAEASAAKAAAVNDEKTRINELSTCMNLAEVLEQMEKNTFTVFNNEYSGLDVDEQSFSIGNTSGNSAVSSTTKASSTNEVDETPVKSKRKKWRYRLARLSRSYFLKRLRRQSRISLLKHAKRPKLYERGNSAGIELDSISPCLKCASSLMSDWFNDEEMLFARIIGLRLKKMNAEGRREARLRISRILDEEETRLNATNETVASVAE</sequence>
<dbReference type="SMART" id="SM00595">
    <property type="entry name" value="MADF"/>
    <property type="match status" value="1"/>
</dbReference>
<proteinExistence type="predicted"/>
<feature type="domain" description="BESS" evidence="4">
    <location>
        <begin position="333"/>
        <end position="372"/>
    </location>
</feature>
<dbReference type="Pfam" id="PF10545">
    <property type="entry name" value="MADF_DNA_bdg"/>
    <property type="match status" value="1"/>
</dbReference>
<evidence type="ECO:0000313" key="6">
    <source>
        <dbReference type="WBParaSite" id="SMUV_0000583701-mRNA-1"/>
    </source>
</evidence>
<protein>
    <submittedName>
        <fullName evidence="6">MADF domain-containing protein</fullName>
    </submittedName>
</protein>
<dbReference type="AlphaFoldDB" id="A0A0N5AMM4"/>
<dbReference type="InterPro" id="IPR039353">
    <property type="entry name" value="TF_Adf1"/>
</dbReference>
<reference evidence="6" key="1">
    <citation type="submission" date="2017-02" db="UniProtKB">
        <authorList>
            <consortium name="WormBaseParasite"/>
        </authorList>
    </citation>
    <scope>IDENTIFICATION</scope>
</reference>
<evidence type="ECO:0000256" key="1">
    <source>
        <dbReference type="PROSITE-ProRule" id="PRU00371"/>
    </source>
</evidence>
<accession>A0A0N5AMM4</accession>
<comment type="subcellular location">
    <subcellularLocation>
        <location evidence="1">Nucleus</location>
    </subcellularLocation>
</comment>
<feature type="region of interest" description="Disordered" evidence="2">
    <location>
        <begin position="239"/>
        <end position="262"/>
    </location>
</feature>
<organism evidence="5 6">
    <name type="scientific">Syphacia muris</name>
    <dbReference type="NCBI Taxonomy" id="451379"/>
    <lineage>
        <taxon>Eukaryota</taxon>
        <taxon>Metazoa</taxon>
        <taxon>Ecdysozoa</taxon>
        <taxon>Nematoda</taxon>
        <taxon>Chromadorea</taxon>
        <taxon>Rhabditida</taxon>
        <taxon>Spirurina</taxon>
        <taxon>Oxyuridomorpha</taxon>
        <taxon>Oxyuroidea</taxon>
        <taxon>Oxyuridae</taxon>
        <taxon>Syphacia</taxon>
    </lineage>
</organism>
<dbReference type="PANTHER" id="PTHR12243">
    <property type="entry name" value="MADF DOMAIN TRANSCRIPTION FACTOR"/>
    <property type="match status" value="1"/>
</dbReference>
<keyword evidence="1" id="KW-0539">Nucleus</keyword>
<evidence type="ECO:0000256" key="2">
    <source>
        <dbReference type="SAM" id="MobiDB-lite"/>
    </source>
</evidence>